<protein>
    <submittedName>
        <fullName evidence="2 3">Uncharacterized protein</fullName>
    </submittedName>
</protein>
<dbReference type="Gramene" id="PNT60795">
    <property type="protein sequence ID" value="PNT60795"/>
    <property type="gene ID" value="BRADI_5g05095v3"/>
</dbReference>
<reference evidence="2" key="2">
    <citation type="submission" date="2017-06" db="EMBL/GenBank/DDBJ databases">
        <title>WGS assembly of Brachypodium distachyon.</title>
        <authorList>
            <consortium name="The International Brachypodium Initiative"/>
            <person name="Lucas S."/>
            <person name="Harmon-Smith M."/>
            <person name="Lail K."/>
            <person name="Tice H."/>
            <person name="Grimwood J."/>
            <person name="Bruce D."/>
            <person name="Barry K."/>
            <person name="Shu S."/>
            <person name="Lindquist E."/>
            <person name="Wang M."/>
            <person name="Pitluck S."/>
            <person name="Vogel J.P."/>
            <person name="Garvin D.F."/>
            <person name="Mockler T.C."/>
            <person name="Schmutz J."/>
            <person name="Rokhsar D."/>
            <person name="Bevan M.W."/>
        </authorList>
    </citation>
    <scope>NUCLEOTIDE SEQUENCE</scope>
    <source>
        <strain evidence="2">Bd21</strain>
    </source>
</reference>
<evidence type="ECO:0000313" key="3">
    <source>
        <dbReference type="EnsemblPlants" id="PNT60795"/>
    </source>
</evidence>
<dbReference type="InParanoid" id="A0A2K2CFJ3"/>
<reference evidence="2 3" key="1">
    <citation type="journal article" date="2010" name="Nature">
        <title>Genome sequencing and analysis of the model grass Brachypodium distachyon.</title>
        <authorList>
            <consortium name="International Brachypodium Initiative"/>
        </authorList>
    </citation>
    <scope>NUCLEOTIDE SEQUENCE [LARGE SCALE GENOMIC DNA]</scope>
    <source>
        <strain evidence="2 3">Bd21</strain>
    </source>
</reference>
<feature type="compositionally biased region" description="Basic residues" evidence="1">
    <location>
        <begin position="1"/>
        <end position="11"/>
    </location>
</feature>
<sequence>MIRPKGTRKAKAIQQEDHWSSTHRQESSTAPIGTHTSDTMMVGTTEY</sequence>
<evidence type="ECO:0000313" key="2">
    <source>
        <dbReference type="EMBL" id="PNT60795.1"/>
    </source>
</evidence>
<feature type="region of interest" description="Disordered" evidence="1">
    <location>
        <begin position="1"/>
        <end position="47"/>
    </location>
</feature>
<evidence type="ECO:0000313" key="4">
    <source>
        <dbReference type="Proteomes" id="UP000008810"/>
    </source>
</evidence>
<dbReference type="AlphaFoldDB" id="A0A2K2CFJ3"/>
<dbReference type="EMBL" id="CM000884">
    <property type="protein sequence ID" value="PNT60795.1"/>
    <property type="molecule type" value="Genomic_DNA"/>
</dbReference>
<keyword evidence="4" id="KW-1185">Reference proteome</keyword>
<feature type="compositionally biased region" description="Basic and acidic residues" evidence="1">
    <location>
        <begin position="14"/>
        <end position="26"/>
    </location>
</feature>
<organism evidence="2">
    <name type="scientific">Brachypodium distachyon</name>
    <name type="common">Purple false brome</name>
    <name type="synonym">Trachynia distachya</name>
    <dbReference type="NCBI Taxonomy" id="15368"/>
    <lineage>
        <taxon>Eukaryota</taxon>
        <taxon>Viridiplantae</taxon>
        <taxon>Streptophyta</taxon>
        <taxon>Embryophyta</taxon>
        <taxon>Tracheophyta</taxon>
        <taxon>Spermatophyta</taxon>
        <taxon>Magnoliopsida</taxon>
        <taxon>Liliopsida</taxon>
        <taxon>Poales</taxon>
        <taxon>Poaceae</taxon>
        <taxon>BOP clade</taxon>
        <taxon>Pooideae</taxon>
        <taxon>Stipodae</taxon>
        <taxon>Brachypodieae</taxon>
        <taxon>Brachypodium</taxon>
    </lineage>
</organism>
<dbReference type="Proteomes" id="UP000008810">
    <property type="component" value="Chromosome 5"/>
</dbReference>
<dbReference type="EnsemblPlants" id="PNT60795">
    <property type="protein sequence ID" value="PNT60795"/>
    <property type="gene ID" value="BRADI_5g05095v3"/>
</dbReference>
<accession>A0A2K2CFJ3</accession>
<reference evidence="3" key="3">
    <citation type="submission" date="2018-08" db="UniProtKB">
        <authorList>
            <consortium name="EnsemblPlants"/>
        </authorList>
    </citation>
    <scope>IDENTIFICATION</scope>
    <source>
        <strain evidence="3">cv. Bd21</strain>
    </source>
</reference>
<evidence type="ECO:0000256" key="1">
    <source>
        <dbReference type="SAM" id="MobiDB-lite"/>
    </source>
</evidence>
<name>A0A2K2CFJ3_BRADI</name>
<feature type="compositionally biased region" description="Polar residues" evidence="1">
    <location>
        <begin position="27"/>
        <end position="39"/>
    </location>
</feature>
<proteinExistence type="predicted"/>
<gene>
    <name evidence="2" type="ORF">BRADI_5g05095v3</name>
</gene>